<protein>
    <submittedName>
        <fullName evidence="1">GLPGLI family protein</fullName>
    </submittedName>
</protein>
<comment type="caution">
    <text evidence="1">The sequence shown here is derived from an EMBL/GenBank/DDBJ whole genome shotgun (WGS) entry which is preliminary data.</text>
</comment>
<keyword evidence="2" id="KW-1185">Reference proteome</keyword>
<organism evidence="1 2">
    <name type="scientific">Flavobacterium xylosi</name>
    <dbReference type="NCBI Taxonomy" id="3230415"/>
    <lineage>
        <taxon>Bacteria</taxon>
        <taxon>Pseudomonadati</taxon>
        <taxon>Bacteroidota</taxon>
        <taxon>Flavobacteriia</taxon>
        <taxon>Flavobacteriales</taxon>
        <taxon>Flavobacteriaceae</taxon>
        <taxon>Flavobacterium</taxon>
    </lineage>
</organism>
<proteinExistence type="predicted"/>
<gene>
    <name evidence="1" type="ORF">ACFX5E_08370</name>
</gene>
<dbReference type="EMBL" id="JBHZPZ010000008">
    <property type="protein sequence ID" value="MFE3868087.1"/>
    <property type="molecule type" value="Genomic_DNA"/>
</dbReference>
<dbReference type="NCBIfam" id="TIGR01200">
    <property type="entry name" value="GLPGLI"/>
    <property type="match status" value="1"/>
</dbReference>
<sequence>MNYNLFSIVLILFFNFATAQTLKAILMEKPIKGIGDETALSDKSLKPMIFSYLYSENKSIQNLISNEKSSIDTTYIEKYGIKHATTSSISRPSSFIRYKDFNLKKLKVVFTQDNKDINIKESLPVFNWKLINESKAINGYACKKATTINTTFNSNQSIVAWYTEDIPINDGPMHYSGLPGLIIQVEISNITVLTFDKLVFSKENTAIEEPNNRATEMSFSDYSKQSNK</sequence>
<accession>A0ABW6HVP2</accession>
<name>A0ABW6HVP2_9FLAO</name>
<dbReference type="RefSeq" id="WP_379854750.1">
    <property type="nucleotide sequence ID" value="NZ_JBHZPZ010000008.1"/>
</dbReference>
<dbReference type="Proteomes" id="UP001600109">
    <property type="component" value="Unassembled WGS sequence"/>
</dbReference>
<dbReference type="InterPro" id="IPR005901">
    <property type="entry name" value="GLPGLI"/>
</dbReference>
<evidence type="ECO:0000313" key="2">
    <source>
        <dbReference type="Proteomes" id="UP001600109"/>
    </source>
</evidence>
<dbReference type="Pfam" id="PF09697">
    <property type="entry name" value="Porph_ging"/>
    <property type="match status" value="1"/>
</dbReference>
<evidence type="ECO:0000313" key="1">
    <source>
        <dbReference type="EMBL" id="MFE3868087.1"/>
    </source>
</evidence>
<reference evidence="1 2" key="1">
    <citation type="submission" date="2024-06" db="EMBL/GenBank/DDBJ databases">
        <title>Flavobacterium spp. isolated from glacier.</title>
        <authorList>
            <person name="Han D."/>
        </authorList>
    </citation>
    <scope>NUCLEOTIDE SEQUENCE [LARGE SCALE GENOMIC DNA]</scope>
    <source>
        <strain evidence="1 2">LS2P90</strain>
    </source>
</reference>